<organism evidence="1 2">
    <name type="scientific">Fusarium fujikuroi</name>
    <name type="common">Bakanae and foot rot disease fungus</name>
    <name type="synonym">Gibberella fujikuroi</name>
    <dbReference type="NCBI Taxonomy" id="5127"/>
    <lineage>
        <taxon>Eukaryota</taxon>
        <taxon>Fungi</taxon>
        <taxon>Dikarya</taxon>
        <taxon>Ascomycota</taxon>
        <taxon>Pezizomycotina</taxon>
        <taxon>Sordariomycetes</taxon>
        <taxon>Hypocreomycetidae</taxon>
        <taxon>Hypocreales</taxon>
        <taxon>Nectriaceae</taxon>
        <taxon>Fusarium</taxon>
        <taxon>Fusarium fujikuroi species complex</taxon>
    </lineage>
</organism>
<dbReference type="AlphaFoldDB" id="A0A9Q9RZN8"/>
<feature type="non-terminal residue" evidence="1">
    <location>
        <position position="1"/>
    </location>
</feature>
<comment type="caution">
    <text evidence="1">The sequence shown here is derived from an EMBL/GenBank/DDBJ whole genome shotgun (WGS) entry which is preliminary data.</text>
</comment>
<dbReference type="Proteomes" id="UP000760494">
    <property type="component" value="Unassembled WGS sequence"/>
</dbReference>
<dbReference type="SUPFAM" id="SSF53474">
    <property type="entry name" value="alpha/beta-Hydrolases"/>
    <property type="match status" value="1"/>
</dbReference>
<accession>A0A9Q9RZN8</accession>
<dbReference type="EMBL" id="CABFJX010000402">
    <property type="protein sequence ID" value="VTT80390.1"/>
    <property type="molecule type" value="Genomic_DNA"/>
</dbReference>
<name>A0A9Q9RZN8_FUSFU</name>
<proteinExistence type="predicted"/>
<sequence length="202" mass="22633">YQDIFSSVGVQSDPPITIFGKKSDREGSKAFSPLLEYMAASPTKAIIFGTLWPHPSIVFMGILIYGKSSKPDLVSHYAKSLMARDSANVVATLDFKTFFVCAHDSGARVTHKLCVDSLDMYSDMAKNYFYWFFLIQKTLSPGELIACMLEGRQNYFFSRGDKDQLESFNQGCIAYHVDHLGDKSCIHAMCQDYGLNTSVDLK</sequence>
<dbReference type="InterPro" id="IPR029058">
    <property type="entry name" value="AB_hydrolase_fold"/>
</dbReference>
<reference evidence="1" key="1">
    <citation type="submission" date="2019-05" db="EMBL/GenBank/DDBJ databases">
        <authorList>
            <person name="Piombo E."/>
        </authorList>
    </citation>
    <scope>NUCLEOTIDE SEQUENCE</scope>
    <source>
        <strain evidence="1">C2S</strain>
    </source>
</reference>
<evidence type="ECO:0000313" key="1">
    <source>
        <dbReference type="EMBL" id="VTT80390.1"/>
    </source>
</evidence>
<dbReference type="Gene3D" id="3.40.50.1820">
    <property type="entry name" value="alpha/beta hydrolase"/>
    <property type="match status" value="1"/>
</dbReference>
<evidence type="ECO:0000313" key="2">
    <source>
        <dbReference type="Proteomes" id="UP000760494"/>
    </source>
</evidence>
<feature type="non-terminal residue" evidence="1">
    <location>
        <position position="202"/>
    </location>
</feature>
<gene>
    <name evidence="1" type="ORF">C2S_11739</name>
</gene>
<protein>
    <submittedName>
        <fullName evidence="1">Uncharacterized protein</fullName>
    </submittedName>
</protein>